<dbReference type="Pfam" id="PF12697">
    <property type="entry name" value="Abhydrolase_6"/>
    <property type="match status" value="1"/>
</dbReference>
<dbReference type="PRINTS" id="PR00412">
    <property type="entry name" value="EPOXHYDRLASE"/>
</dbReference>
<evidence type="ECO:0000259" key="1">
    <source>
        <dbReference type="Pfam" id="PF12697"/>
    </source>
</evidence>
<keyword evidence="3" id="KW-1185">Reference proteome</keyword>
<dbReference type="InterPro" id="IPR050266">
    <property type="entry name" value="AB_hydrolase_sf"/>
</dbReference>
<name>A0ABQ2NC76_9ACTN</name>
<feature type="domain" description="AB hydrolase-1" evidence="1">
    <location>
        <begin position="13"/>
        <end position="250"/>
    </location>
</feature>
<dbReference type="Gene3D" id="3.40.50.1820">
    <property type="entry name" value="alpha/beta hydrolase"/>
    <property type="match status" value="1"/>
</dbReference>
<dbReference type="InterPro" id="IPR000073">
    <property type="entry name" value="AB_hydrolase_1"/>
</dbReference>
<evidence type="ECO:0000313" key="2">
    <source>
        <dbReference type="EMBL" id="GGO89273.1"/>
    </source>
</evidence>
<dbReference type="PANTHER" id="PTHR43798">
    <property type="entry name" value="MONOACYLGLYCEROL LIPASE"/>
    <property type="match status" value="1"/>
</dbReference>
<dbReference type="InterPro" id="IPR029058">
    <property type="entry name" value="AB_hydrolase_fold"/>
</dbReference>
<sequence>MLAHERHGSGTPIVLVHGIGHRRQGWDPIVPLLVAAGHEVITVDLPGHGDSPAYDAQGKSARVYLHEVFEAFYEELGIETPHVVGNSLGGLIALEAAMNGHVSSVVALSPAGFWKGTFDFLYVRGLFRTMITAGGLLAPIAPHLFRTKLGKAIGFSWLSSHPSRIPADVAVGDLRNMLAARPAVRELFLGAFQFQGPLPVPATIAWSQHDKVLLPYQGRRARKVLPEAFHTILKGVGHVPMMDDPELVARTILDTVARAEHSSNAA</sequence>
<dbReference type="PRINTS" id="PR00111">
    <property type="entry name" value="ABHYDROLASE"/>
</dbReference>
<dbReference type="Proteomes" id="UP000655410">
    <property type="component" value="Unassembled WGS sequence"/>
</dbReference>
<accession>A0ABQ2NC76</accession>
<protein>
    <submittedName>
        <fullName evidence="2">Hydrolase</fullName>
    </submittedName>
</protein>
<dbReference type="RefSeq" id="WP_188783690.1">
    <property type="nucleotide sequence ID" value="NZ_BMNI01000003.1"/>
</dbReference>
<dbReference type="SUPFAM" id="SSF53474">
    <property type="entry name" value="alpha/beta-Hydrolases"/>
    <property type="match status" value="1"/>
</dbReference>
<dbReference type="PANTHER" id="PTHR43798:SF33">
    <property type="entry name" value="HYDROLASE, PUTATIVE (AFU_ORTHOLOGUE AFUA_2G14860)-RELATED"/>
    <property type="match status" value="1"/>
</dbReference>
<proteinExistence type="predicted"/>
<dbReference type="GO" id="GO:0016787">
    <property type="term" value="F:hydrolase activity"/>
    <property type="evidence" value="ECO:0007669"/>
    <property type="project" value="UniProtKB-KW"/>
</dbReference>
<keyword evidence="2" id="KW-0378">Hydrolase</keyword>
<comment type="caution">
    <text evidence="2">The sequence shown here is derived from an EMBL/GenBank/DDBJ whole genome shotgun (WGS) entry which is preliminary data.</text>
</comment>
<dbReference type="EMBL" id="BMNI01000003">
    <property type="protein sequence ID" value="GGO89273.1"/>
    <property type="molecule type" value="Genomic_DNA"/>
</dbReference>
<evidence type="ECO:0000313" key="3">
    <source>
        <dbReference type="Proteomes" id="UP000655410"/>
    </source>
</evidence>
<reference evidence="3" key="1">
    <citation type="journal article" date="2019" name="Int. J. Syst. Evol. Microbiol.">
        <title>The Global Catalogue of Microorganisms (GCM) 10K type strain sequencing project: providing services to taxonomists for standard genome sequencing and annotation.</title>
        <authorList>
            <consortium name="The Broad Institute Genomics Platform"/>
            <consortium name="The Broad Institute Genome Sequencing Center for Infectious Disease"/>
            <person name="Wu L."/>
            <person name="Ma J."/>
        </authorList>
    </citation>
    <scope>NUCLEOTIDE SEQUENCE [LARGE SCALE GENOMIC DNA]</scope>
    <source>
        <strain evidence="3">CGMCC 4.7371</strain>
    </source>
</reference>
<dbReference type="InterPro" id="IPR000639">
    <property type="entry name" value="Epox_hydrolase-like"/>
</dbReference>
<organism evidence="2 3">
    <name type="scientific">Nocardioides phosphati</name>
    <dbReference type="NCBI Taxonomy" id="1867775"/>
    <lineage>
        <taxon>Bacteria</taxon>
        <taxon>Bacillati</taxon>
        <taxon>Actinomycetota</taxon>
        <taxon>Actinomycetes</taxon>
        <taxon>Propionibacteriales</taxon>
        <taxon>Nocardioidaceae</taxon>
        <taxon>Nocardioides</taxon>
    </lineage>
</organism>
<gene>
    <name evidence="2" type="ORF">GCM10011584_18290</name>
</gene>